<evidence type="ECO:0000256" key="4">
    <source>
        <dbReference type="SAM" id="MobiDB-lite"/>
    </source>
</evidence>
<reference evidence="5" key="1">
    <citation type="submission" date="2021-02" db="EMBL/GenBank/DDBJ databases">
        <authorList>
            <person name="Dougan E. K."/>
            <person name="Rhodes N."/>
            <person name="Thang M."/>
            <person name="Chan C."/>
        </authorList>
    </citation>
    <scope>NUCLEOTIDE SEQUENCE</scope>
</reference>
<sequence>MAETSPSHFSTAARQTCSWVQELRFSELSFPMYTVSAKILLEMREVRAHEQLKLDGVLTEYEQSLGRAMFVSHQWLSDHHPDPCAEQFKVLQDALTNMLSGRSEVQVPPVMEIQYGRMKTPTSAGMTSKPLFVWYDYFSCPQGSDFASAHSRQCAIDTIVSYVARCEYFVILCPAVTHADQTVLGEDVWATRGWCRLERLARELAERDDGFVIVVHSAFHQSLIFNTSRHLDAPGAGHFTWETDRCRIVGVIVQMIWKKLHYFLEQGDFHNYRFLLNTQSPCCLRDLDALPVEGLVPGFVPRSDPFKDEETFVVEWFLHENGFQSVQERDSAGWTPICYAVMAGNPGLVQALLKQRADCNDRILRHKPDIGFCKNTPVLALAAHFGNNETLRVLLRSRADVHARASHRGIALHSASFADNVEGVRLLCSAKSDPGKRVLPGLDAFELACSAGSWRVIGDLQPERSIPKHSLHFALMISGGSAACISILIQARADVNEQLRLEQPMWRIVFTALSIRHRLSPSALTTLAYQHLGATPLMFSVLTGNFKATAQLLEAQADVEMRNARGKTAVHFARQAQAPASLIDALEGWAVPAAFGDGSTKVPLSASAGEDHYLFWWGLVEGIISSGSAQRRAFRALARDEKLNTWELRNDSRSAYGAVIASRGCEGSVMTMDLSSQFPVNLTEFYAIEALVGQGAFSTVWRARHRTSGQLRAVKKIDASLLSPREIANELCVKSPCGADDPSGEVDVVGMRLPLHLAWFIICGVRGERPAAARSALQPVRLHEPPGEARPAARPGPAAVVRAEPILGSQTWPLVSGDRCGPRNAYACGAGRCCCRFGCSYDVEKDSCTACHDDDPDVATFHIQSSHLWKGRAQGNCTKDHSHVCRRSCCCNAEYLWSLEKRECQHVTVVQEQQEEAPQIPVPREDPIPGSQTWGTSDTCESRNAYLCNDGRHCCCRMGCTYDVEYDECRGCSDSNPDVANFHIPASHLWQSRMEENMCTASHSHLCGKSCCCNAEWRWDLDKRECVKATALQTLRTARALRQKPPEPAPIPGSQIWESCQDRHAYSCGKNHCCCMFGCAYDVEEDACTGCKANDPLVEVFHIPASHRWPERKQEEANCADPFSCGRCDAKLSHPCGWSCCCDAGHVWDLEQRRCVTYHQTESWHLSLGVLTSLWSTISVLD</sequence>
<protein>
    <submittedName>
        <fullName evidence="5">Uncharacterized protein</fullName>
    </submittedName>
</protein>
<dbReference type="PANTHER" id="PTHR24173:SF74">
    <property type="entry name" value="ANKYRIN REPEAT DOMAIN-CONTAINING PROTEIN 16"/>
    <property type="match status" value="1"/>
</dbReference>
<dbReference type="OrthoDB" id="410931at2759"/>
<organism evidence="5 6">
    <name type="scientific">Symbiodinium necroappetens</name>
    <dbReference type="NCBI Taxonomy" id="1628268"/>
    <lineage>
        <taxon>Eukaryota</taxon>
        <taxon>Sar</taxon>
        <taxon>Alveolata</taxon>
        <taxon>Dinophyceae</taxon>
        <taxon>Suessiales</taxon>
        <taxon>Symbiodiniaceae</taxon>
        <taxon>Symbiodinium</taxon>
    </lineage>
</organism>
<dbReference type="InterPro" id="IPR036770">
    <property type="entry name" value="Ankyrin_rpt-contain_sf"/>
</dbReference>
<evidence type="ECO:0000313" key="6">
    <source>
        <dbReference type="Proteomes" id="UP000601435"/>
    </source>
</evidence>
<accession>A0A812RQ78</accession>
<keyword evidence="1" id="KW-0677">Repeat</keyword>
<dbReference type="SUPFAM" id="SSF56112">
    <property type="entry name" value="Protein kinase-like (PK-like)"/>
    <property type="match status" value="1"/>
</dbReference>
<gene>
    <name evidence="5" type="ORF">SNEC2469_LOCUS12361</name>
</gene>
<name>A0A812RQ78_9DINO</name>
<dbReference type="PANTHER" id="PTHR24173">
    <property type="entry name" value="ANKYRIN REPEAT CONTAINING"/>
    <property type="match status" value="1"/>
</dbReference>
<proteinExistence type="predicted"/>
<dbReference type="Pfam" id="PF00023">
    <property type="entry name" value="Ank"/>
    <property type="match status" value="2"/>
</dbReference>
<feature type="repeat" description="ANK" evidence="3">
    <location>
        <begin position="532"/>
        <end position="564"/>
    </location>
</feature>
<evidence type="ECO:0000256" key="2">
    <source>
        <dbReference type="ARBA" id="ARBA00023043"/>
    </source>
</evidence>
<evidence type="ECO:0000313" key="5">
    <source>
        <dbReference type="EMBL" id="CAE7447518.1"/>
    </source>
</evidence>
<dbReference type="InterPro" id="IPR002110">
    <property type="entry name" value="Ankyrin_rpt"/>
</dbReference>
<dbReference type="Gene3D" id="3.30.200.20">
    <property type="entry name" value="Phosphorylase Kinase, domain 1"/>
    <property type="match status" value="1"/>
</dbReference>
<keyword evidence="6" id="KW-1185">Reference proteome</keyword>
<dbReference type="Proteomes" id="UP000601435">
    <property type="component" value="Unassembled WGS sequence"/>
</dbReference>
<comment type="caution">
    <text evidence="5">The sequence shown here is derived from an EMBL/GenBank/DDBJ whole genome shotgun (WGS) entry which is preliminary data.</text>
</comment>
<dbReference type="PROSITE" id="PS50088">
    <property type="entry name" value="ANK_REPEAT"/>
    <property type="match status" value="1"/>
</dbReference>
<dbReference type="SMART" id="SM00248">
    <property type="entry name" value="ANK"/>
    <property type="match status" value="5"/>
</dbReference>
<feature type="region of interest" description="Disordered" evidence="4">
    <location>
        <begin position="915"/>
        <end position="935"/>
    </location>
</feature>
<dbReference type="EMBL" id="CAJNJA010019587">
    <property type="protein sequence ID" value="CAE7447518.1"/>
    <property type="molecule type" value="Genomic_DNA"/>
</dbReference>
<dbReference type="Gene3D" id="1.25.40.20">
    <property type="entry name" value="Ankyrin repeat-containing domain"/>
    <property type="match status" value="2"/>
</dbReference>
<keyword evidence="2 3" id="KW-0040">ANK repeat</keyword>
<evidence type="ECO:0000256" key="1">
    <source>
        <dbReference type="ARBA" id="ARBA00022737"/>
    </source>
</evidence>
<dbReference type="SUPFAM" id="SSF48403">
    <property type="entry name" value="Ankyrin repeat"/>
    <property type="match status" value="1"/>
</dbReference>
<dbReference type="AlphaFoldDB" id="A0A812RQ78"/>
<evidence type="ECO:0000256" key="3">
    <source>
        <dbReference type="PROSITE-ProRule" id="PRU00023"/>
    </source>
</evidence>
<dbReference type="InterPro" id="IPR011009">
    <property type="entry name" value="Kinase-like_dom_sf"/>
</dbReference>